<keyword evidence="4" id="KW-0456">Lyase</keyword>
<dbReference type="SUPFAM" id="SSF51316">
    <property type="entry name" value="Mss4-like"/>
    <property type="match status" value="2"/>
</dbReference>
<dbReference type="Gene3D" id="3.90.1590.10">
    <property type="entry name" value="glutathione-dependent formaldehyde- activating enzyme (gfa)"/>
    <property type="match status" value="2"/>
</dbReference>
<comment type="caution">
    <text evidence="6">The sequence shown here is derived from an EMBL/GenBank/DDBJ whole genome shotgun (WGS) entry which is preliminary data.</text>
</comment>
<dbReference type="PANTHER" id="PTHR33337:SF31">
    <property type="entry name" value="DUF636 DOMAIN PROTEIN (AFU_ORTHOLOGUE AFUA_2G12650)"/>
    <property type="match status" value="1"/>
</dbReference>
<gene>
    <name evidence="6" type="ORF">FE257_000938</name>
</gene>
<evidence type="ECO:0000256" key="4">
    <source>
        <dbReference type="ARBA" id="ARBA00023239"/>
    </source>
</evidence>
<feature type="domain" description="CENP-V/GFA" evidence="5">
    <location>
        <begin position="10"/>
        <end position="126"/>
    </location>
</feature>
<evidence type="ECO:0000256" key="2">
    <source>
        <dbReference type="ARBA" id="ARBA00022723"/>
    </source>
</evidence>
<proteinExistence type="inferred from homology"/>
<dbReference type="Pfam" id="PF04828">
    <property type="entry name" value="GFA"/>
    <property type="match status" value="2"/>
</dbReference>
<evidence type="ECO:0000256" key="3">
    <source>
        <dbReference type="ARBA" id="ARBA00022833"/>
    </source>
</evidence>
<protein>
    <recommendedName>
        <fullName evidence="5">CENP-V/GFA domain-containing protein</fullName>
    </recommendedName>
</protein>
<evidence type="ECO:0000313" key="6">
    <source>
        <dbReference type="EMBL" id="KAF9884871.1"/>
    </source>
</evidence>
<dbReference type="PANTHER" id="PTHR33337">
    <property type="entry name" value="GFA DOMAIN-CONTAINING PROTEIN"/>
    <property type="match status" value="1"/>
</dbReference>
<keyword evidence="2" id="KW-0479">Metal-binding</keyword>
<dbReference type="Proteomes" id="UP001194746">
    <property type="component" value="Unassembled WGS sequence"/>
</dbReference>
<dbReference type="PROSITE" id="PS51891">
    <property type="entry name" value="CENP_V_GFA"/>
    <property type="match status" value="1"/>
</dbReference>
<dbReference type="EMBL" id="VCAU01000109">
    <property type="protein sequence ID" value="KAF9884871.1"/>
    <property type="molecule type" value="Genomic_DNA"/>
</dbReference>
<reference evidence="6" key="1">
    <citation type="journal article" date="2019" name="Beilstein J. Org. Chem.">
        <title>Nanangenines: drimane sesquiterpenoids as the dominant metabolite cohort of a novel Australian fungus, Aspergillus nanangensis.</title>
        <authorList>
            <person name="Lacey H.J."/>
            <person name="Gilchrist C.L.M."/>
            <person name="Crombie A."/>
            <person name="Kalaitzis J.A."/>
            <person name="Vuong D."/>
            <person name="Rutledge P.J."/>
            <person name="Turner P."/>
            <person name="Pitt J.I."/>
            <person name="Lacey E."/>
            <person name="Chooi Y.H."/>
            <person name="Piggott A.M."/>
        </authorList>
    </citation>
    <scope>NUCLEOTIDE SEQUENCE</scope>
    <source>
        <strain evidence="6">MST-FP2251</strain>
    </source>
</reference>
<sequence>MASHPETTTLTASCLCRNVQFTLDVATDILPLKAHLCHCNVCRQTHGAPCSFHAPLPEGISPNFIAPSSLDKLTPYTHATSLSTRFFCSTCGCHIGDRDLDKNKWYISISIFTTNQPRPPNQAIWKINSYAHTHSTKDGGLSSLIPRINGHEVPIWNPDPVPDDVPNTNPSAPDLLAQCHCGGVSFTVSRPRPEFIASPASQGWLHPSDKTKWLTLLDACNSCRLVTGTHIIAWMFIPRDHATPNIPTDLLIGTSKTYESSEGVLRSFCGTCGTTVFYSCADRPDVVDIAMGILRAPEGFLAEEWAFWRTARVGSPEDGRGYDSAFTGGLEEGLREWGVRRDGMVRDFTVGS</sequence>
<dbReference type="GO" id="GO:0046872">
    <property type="term" value="F:metal ion binding"/>
    <property type="evidence" value="ECO:0007669"/>
    <property type="project" value="UniProtKB-KW"/>
</dbReference>
<reference evidence="6" key="2">
    <citation type="submission" date="2020-02" db="EMBL/GenBank/DDBJ databases">
        <authorList>
            <person name="Gilchrist C.L.M."/>
            <person name="Chooi Y.-H."/>
        </authorList>
    </citation>
    <scope>NUCLEOTIDE SEQUENCE</scope>
    <source>
        <strain evidence="6">MST-FP2251</strain>
    </source>
</reference>
<name>A0AAD4CE84_ASPNN</name>
<keyword evidence="7" id="KW-1185">Reference proteome</keyword>
<accession>A0AAD4CE84</accession>
<keyword evidence="3" id="KW-0862">Zinc</keyword>
<dbReference type="AlphaFoldDB" id="A0AAD4CE84"/>
<evidence type="ECO:0000259" key="5">
    <source>
        <dbReference type="PROSITE" id="PS51891"/>
    </source>
</evidence>
<comment type="similarity">
    <text evidence="1">Belongs to the Gfa family.</text>
</comment>
<organism evidence="6 7">
    <name type="scientific">Aspergillus nanangensis</name>
    <dbReference type="NCBI Taxonomy" id="2582783"/>
    <lineage>
        <taxon>Eukaryota</taxon>
        <taxon>Fungi</taxon>
        <taxon>Dikarya</taxon>
        <taxon>Ascomycota</taxon>
        <taxon>Pezizomycotina</taxon>
        <taxon>Eurotiomycetes</taxon>
        <taxon>Eurotiomycetidae</taxon>
        <taxon>Eurotiales</taxon>
        <taxon>Aspergillaceae</taxon>
        <taxon>Aspergillus</taxon>
        <taxon>Aspergillus subgen. Circumdati</taxon>
    </lineage>
</organism>
<dbReference type="GO" id="GO:0016846">
    <property type="term" value="F:carbon-sulfur lyase activity"/>
    <property type="evidence" value="ECO:0007669"/>
    <property type="project" value="InterPro"/>
</dbReference>
<dbReference type="InterPro" id="IPR006913">
    <property type="entry name" value="CENP-V/GFA"/>
</dbReference>
<evidence type="ECO:0000313" key="7">
    <source>
        <dbReference type="Proteomes" id="UP001194746"/>
    </source>
</evidence>
<evidence type="ECO:0000256" key="1">
    <source>
        <dbReference type="ARBA" id="ARBA00005495"/>
    </source>
</evidence>
<dbReference type="InterPro" id="IPR011057">
    <property type="entry name" value="Mss4-like_sf"/>
</dbReference>